<dbReference type="InterPro" id="IPR001845">
    <property type="entry name" value="HTH_ArsR_DNA-bd_dom"/>
</dbReference>
<dbReference type="EMBL" id="JAROBY010000075">
    <property type="protein sequence ID" value="MEB4798442.1"/>
    <property type="molecule type" value="Genomic_DNA"/>
</dbReference>
<evidence type="ECO:0000256" key="2">
    <source>
        <dbReference type="ARBA" id="ARBA00023125"/>
    </source>
</evidence>
<sequence length="96" mass="11244">MDNQYKKFQKQAELLKVLSHPVRLCIVKGLLEKERCNVSYMQHCLELPQSSISSHLQKLRSADIVACERKGLEVTYWIADERVKSMLDILFPHEEE</sequence>
<dbReference type="InterPro" id="IPR011991">
    <property type="entry name" value="ArsR-like_HTH"/>
</dbReference>
<accession>A0ABU6DMA5</accession>
<dbReference type="PANTHER" id="PTHR43132">
    <property type="entry name" value="ARSENICAL RESISTANCE OPERON REPRESSOR ARSR-RELATED"/>
    <property type="match status" value="1"/>
</dbReference>
<evidence type="ECO:0000313" key="6">
    <source>
        <dbReference type="Proteomes" id="UP001355653"/>
    </source>
</evidence>
<dbReference type="InterPro" id="IPR036388">
    <property type="entry name" value="WH-like_DNA-bd_sf"/>
</dbReference>
<dbReference type="CDD" id="cd00090">
    <property type="entry name" value="HTH_ARSR"/>
    <property type="match status" value="1"/>
</dbReference>
<name>A0ABU6DMA5_9BACL</name>
<dbReference type="SMART" id="SM00418">
    <property type="entry name" value="HTH_ARSR"/>
    <property type="match status" value="1"/>
</dbReference>
<dbReference type="InterPro" id="IPR036390">
    <property type="entry name" value="WH_DNA-bd_sf"/>
</dbReference>
<organism evidence="5 6">
    <name type="scientific">Paenibacillus chondroitinus</name>
    <dbReference type="NCBI Taxonomy" id="59842"/>
    <lineage>
        <taxon>Bacteria</taxon>
        <taxon>Bacillati</taxon>
        <taxon>Bacillota</taxon>
        <taxon>Bacilli</taxon>
        <taxon>Bacillales</taxon>
        <taxon>Paenibacillaceae</taxon>
        <taxon>Paenibacillus</taxon>
    </lineage>
</organism>
<keyword evidence="6" id="KW-1185">Reference proteome</keyword>
<dbReference type="SUPFAM" id="SSF46785">
    <property type="entry name" value="Winged helix' DNA-binding domain"/>
    <property type="match status" value="1"/>
</dbReference>
<comment type="caution">
    <text evidence="5">The sequence shown here is derived from an EMBL/GenBank/DDBJ whole genome shotgun (WGS) entry which is preliminary data.</text>
</comment>
<reference evidence="5 6" key="1">
    <citation type="submission" date="2023-03" db="EMBL/GenBank/DDBJ databases">
        <title>Bacillus Genome Sequencing.</title>
        <authorList>
            <person name="Dunlap C."/>
        </authorList>
    </citation>
    <scope>NUCLEOTIDE SEQUENCE [LARGE SCALE GENOMIC DNA]</scope>
    <source>
        <strain evidence="5 6">NRS-1351</strain>
    </source>
</reference>
<dbReference type="Proteomes" id="UP001355653">
    <property type="component" value="Unassembled WGS sequence"/>
</dbReference>
<evidence type="ECO:0000313" key="5">
    <source>
        <dbReference type="EMBL" id="MEB4798442.1"/>
    </source>
</evidence>
<keyword evidence="3" id="KW-0804">Transcription</keyword>
<gene>
    <name evidence="5" type="ORF">P5G65_31500</name>
</gene>
<dbReference type="Pfam" id="PF12840">
    <property type="entry name" value="HTH_20"/>
    <property type="match status" value="1"/>
</dbReference>
<keyword evidence="2" id="KW-0238">DNA-binding</keyword>
<dbReference type="PANTHER" id="PTHR43132:SF2">
    <property type="entry name" value="ARSENICAL RESISTANCE OPERON REPRESSOR ARSR-RELATED"/>
    <property type="match status" value="1"/>
</dbReference>
<proteinExistence type="predicted"/>
<evidence type="ECO:0000256" key="3">
    <source>
        <dbReference type="ARBA" id="ARBA00023163"/>
    </source>
</evidence>
<dbReference type="Gene3D" id="1.10.10.10">
    <property type="entry name" value="Winged helix-like DNA-binding domain superfamily/Winged helix DNA-binding domain"/>
    <property type="match status" value="1"/>
</dbReference>
<feature type="domain" description="HTH arsR-type" evidence="4">
    <location>
        <begin position="3"/>
        <end position="96"/>
    </location>
</feature>
<protein>
    <submittedName>
        <fullName evidence="5">Metalloregulator ArsR/SmtB family transcription factor</fullName>
    </submittedName>
</protein>
<dbReference type="NCBIfam" id="NF033788">
    <property type="entry name" value="HTH_metalloreg"/>
    <property type="match status" value="1"/>
</dbReference>
<keyword evidence="1" id="KW-0805">Transcription regulation</keyword>
<dbReference type="RefSeq" id="WP_127451323.1">
    <property type="nucleotide sequence ID" value="NZ_JAROBY010000075.1"/>
</dbReference>
<dbReference type="PROSITE" id="PS50987">
    <property type="entry name" value="HTH_ARSR_2"/>
    <property type="match status" value="1"/>
</dbReference>
<evidence type="ECO:0000259" key="4">
    <source>
        <dbReference type="PROSITE" id="PS50987"/>
    </source>
</evidence>
<dbReference type="PRINTS" id="PR00778">
    <property type="entry name" value="HTHARSR"/>
</dbReference>
<evidence type="ECO:0000256" key="1">
    <source>
        <dbReference type="ARBA" id="ARBA00023015"/>
    </source>
</evidence>
<dbReference type="InterPro" id="IPR051011">
    <property type="entry name" value="Metal_resp_trans_reg"/>
</dbReference>